<evidence type="ECO:0000256" key="13">
    <source>
        <dbReference type="RuleBase" id="RU003357"/>
    </source>
</evidence>
<evidence type="ECO:0000313" key="15">
    <source>
        <dbReference type="EMBL" id="RGX12152.1"/>
    </source>
</evidence>
<keyword evidence="8 13" id="KW-0798">TonB box</keyword>
<dbReference type="AlphaFoldDB" id="A0A413EWC1"/>
<keyword evidence="5 12" id="KW-0812">Transmembrane</keyword>
<dbReference type="Gene3D" id="2.60.40.1120">
    <property type="entry name" value="Carboxypeptidase-like, regulatory domain"/>
    <property type="match status" value="1"/>
</dbReference>
<dbReference type="InterPro" id="IPR011662">
    <property type="entry name" value="Secretin/TonB_short_N"/>
</dbReference>
<dbReference type="InterPro" id="IPR012910">
    <property type="entry name" value="Plug_dom"/>
</dbReference>
<dbReference type="Proteomes" id="UP000286031">
    <property type="component" value="Unassembled WGS sequence"/>
</dbReference>
<dbReference type="SUPFAM" id="SSF56935">
    <property type="entry name" value="Porins"/>
    <property type="match status" value="1"/>
</dbReference>
<evidence type="ECO:0000256" key="5">
    <source>
        <dbReference type="ARBA" id="ARBA00022692"/>
    </source>
</evidence>
<dbReference type="PANTHER" id="PTHR30069:SF29">
    <property type="entry name" value="HEMOGLOBIN AND HEMOGLOBIN-HAPTOGLOBIN-BINDING PROTEIN 1-RELATED"/>
    <property type="match status" value="1"/>
</dbReference>
<dbReference type="NCBIfam" id="TIGR04056">
    <property type="entry name" value="OMP_RagA_SusC"/>
    <property type="match status" value="1"/>
</dbReference>
<comment type="caution">
    <text evidence="15">The sequence shown here is derived from an EMBL/GenBank/DDBJ whole genome shotgun (WGS) entry which is preliminary data.</text>
</comment>
<dbReference type="Gene3D" id="2.40.170.20">
    <property type="entry name" value="TonB-dependent receptor, beta-barrel domain"/>
    <property type="match status" value="1"/>
</dbReference>
<dbReference type="GO" id="GO:0015344">
    <property type="term" value="F:siderophore uptake transmembrane transporter activity"/>
    <property type="evidence" value="ECO:0007669"/>
    <property type="project" value="TreeGrafter"/>
</dbReference>
<dbReference type="PROSITE" id="PS52016">
    <property type="entry name" value="TONB_DEPENDENT_REC_3"/>
    <property type="match status" value="1"/>
</dbReference>
<comment type="similarity">
    <text evidence="12 13">Belongs to the TonB-dependent receptor family.</text>
</comment>
<proteinExistence type="inferred from homology"/>
<feature type="domain" description="Secretin/TonB short N-terminal" evidence="14">
    <location>
        <begin position="55"/>
        <end position="105"/>
    </location>
</feature>
<name>A0A413EWC1_BACOV</name>
<dbReference type="GO" id="GO:0044718">
    <property type="term" value="P:siderophore transmembrane transport"/>
    <property type="evidence" value="ECO:0007669"/>
    <property type="project" value="TreeGrafter"/>
</dbReference>
<keyword evidence="4" id="KW-0406">Ion transport</keyword>
<gene>
    <name evidence="15" type="ORF">DWV35_05465</name>
</gene>
<evidence type="ECO:0000256" key="3">
    <source>
        <dbReference type="ARBA" id="ARBA00022452"/>
    </source>
</evidence>
<dbReference type="RefSeq" id="WP_117512127.1">
    <property type="nucleotide sequence ID" value="NZ_JAQCPI010000012.1"/>
</dbReference>
<dbReference type="InterPro" id="IPR036942">
    <property type="entry name" value="Beta-barrel_TonB_sf"/>
</dbReference>
<evidence type="ECO:0000256" key="9">
    <source>
        <dbReference type="ARBA" id="ARBA00023136"/>
    </source>
</evidence>
<evidence type="ECO:0000256" key="1">
    <source>
        <dbReference type="ARBA" id="ARBA00004571"/>
    </source>
</evidence>
<protein>
    <submittedName>
        <fullName evidence="15">SusC/RagA family TonB-linked outer membrane protein</fullName>
    </submittedName>
</protein>
<dbReference type="Pfam" id="PF07715">
    <property type="entry name" value="Plug"/>
    <property type="match status" value="1"/>
</dbReference>
<keyword evidence="9 12" id="KW-0472">Membrane</keyword>
<evidence type="ECO:0000259" key="14">
    <source>
        <dbReference type="SMART" id="SM00965"/>
    </source>
</evidence>
<dbReference type="InterPro" id="IPR023997">
    <property type="entry name" value="TonB-dep_OMP_SusC/RagA_CS"/>
</dbReference>
<dbReference type="Gene3D" id="2.170.130.10">
    <property type="entry name" value="TonB-dependent receptor, plug domain"/>
    <property type="match status" value="1"/>
</dbReference>
<dbReference type="SUPFAM" id="SSF49464">
    <property type="entry name" value="Carboxypeptidase regulatory domain-like"/>
    <property type="match status" value="1"/>
</dbReference>
<keyword evidence="11 12" id="KW-0998">Cell outer membrane</keyword>
<dbReference type="InterPro" id="IPR008969">
    <property type="entry name" value="CarboxyPept-like_regulatory"/>
</dbReference>
<dbReference type="NCBIfam" id="TIGR04057">
    <property type="entry name" value="SusC_RagA_signa"/>
    <property type="match status" value="1"/>
</dbReference>
<evidence type="ECO:0000256" key="7">
    <source>
        <dbReference type="ARBA" id="ARBA00023004"/>
    </source>
</evidence>
<sequence length="1117" mass="124570">MKSNHLIRKTKFVRTLLILLFMAVPMQWAVAQLTLSTPRTTLGIVIKQIQSQSKYQFFYSDKLSSVTVDALQVKDASLTNVLNRLLKGKNISYKVEENIVYLSDKEESQVPQQQVGKERTVSGNVVDSKGEPLIGVSVLIKGTTSGSITDFDGNYKVSTNETNPIIVFSYIGYKSQEIPLNGQTNINVILQDDTQVIEEVVVTALGIKRATKALSYNVQEVKSEELLTNKDANFINALSGKVAGVTINSSSSGVGGASKVVMRGTKGIDQSSNALYVIDGVPMFNLGSEGGQGYDSKGSTEAIADINPEDIESMSVLTGAAAAALYGSNAANGAIVITTKKGKEGRLQLTVSQNTEFMRPFRTPEFQNRYGTGDNSLNSGSVEKSWGNRLNSSNYMGYNPISDFLQTGVVTTESVTLSTGTERNQTYFSASAVNSKGMIPNNNYNRYNFTFRNTTSFLQDKMTLDVSSSYIKQNDRNMVNQGTYSNPLVTAYLFPRGNDWNDIKMYERYDVTRKINTQYWPESMFSGMTGQNPYWIAYRNLRENDKDRYMLSASLNYKILDWLSVSGRVRMDNSTTDYTKKLYATSNKTLTEESNNGLYGIFKTTDKQTYADIMVNVNKNFGETFSLSANIGASYSDMKQDVFQNEGPISNSGIPNVFNVFQLDDVKTRRYQYGYHDQTQSIFASAELGYKSTYYLTLTGRTDWPSQLAGPNSVKSAFFYPSIGGSVILSEIIPMPEQISFLKLRASFASVGLPFAHFLANPTYEWDQTNKVWTTKTNYPMYDLKPEKTDSWELGITAKFLKNFSLDLGLYTTKTYNQTFDPGISPSSGYSTMYVQTGSVRNKGIELSLGYHNTWNNNFSWSSNFTFSANKNEILELMENYENPITHEKRTLERLDVGGLGYARFVLKKGGSLGDLYSTAKLQQDNNGNIFVNANGEVISNTKAEDIKLGSVFPKCNMSWRNDFTYKNFNFGFMLSARIGGIVYSATQAYLDYYGVSETTAKAREFGGVLVNNSDMLDAQKWYSVVGGQSNLPQYYTYSATNLRLQEASIGYTIPKSKLWGIADVTVSLVGRNLWMIYCKAPFDPESVASTGNYYQGIDNFMVPSARSMGFNVRFKF</sequence>
<dbReference type="FunFam" id="2.60.40.1120:FF:000003">
    <property type="entry name" value="Outer membrane protein Omp121"/>
    <property type="match status" value="1"/>
</dbReference>
<dbReference type="InterPro" id="IPR037066">
    <property type="entry name" value="Plug_dom_sf"/>
</dbReference>
<evidence type="ECO:0000256" key="11">
    <source>
        <dbReference type="ARBA" id="ARBA00023237"/>
    </source>
</evidence>
<reference evidence="15 16" key="1">
    <citation type="submission" date="2018-08" db="EMBL/GenBank/DDBJ databases">
        <title>A genome reference for cultivated species of the human gut microbiota.</title>
        <authorList>
            <person name="Zou Y."/>
            <person name="Xue W."/>
            <person name="Luo G."/>
        </authorList>
    </citation>
    <scope>NUCLEOTIDE SEQUENCE [LARGE SCALE GENOMIC DNA]</scope>
    <source>
        <strain evidence="15 16">AF04-46</strain>
    </source>
</reference>
<keyword evidence="4" id="KW-0410">Iron transport</keyword>
<dbReference type="SMART" id="SM00965">
    <property type="entry name" value="STN"/>
    <property type="match status" value="1"/>
</dbReference>
<dbReference type="EMBL" id="QSBI01000004">
    <property type="protein sequence ID" value="RGX12152.1"/>
    <property type="molecule type" value="Genomic_DNA"/>
</dbReference>
<keyword evidence="7" id="KW-0408">Iron</keyword>
<keyword evidence="3 12" id="KW-1134">Transmembrane beta strand</keyword>
<dbReference type="InterPro" id="IPR039426">
    <property type="entry name" value="TonB-dep_rcpt-like"/>
</dbReference>
<evidence type="ECO:0000256" key="2">
    <source>
        <dbReference type="ARBA" id="ARBA00022448"/>
    </source>
</evidence>
<evidence type="ECO:0000313" key="16">
    <source>
        <dbReference type="Proteomes" id="UP000286031"/>
    </source>
</evidence>
<accession>A0A413EWC1</accession>
<evidence type="ECO:0000256" key="6">
    <source>
        <dbReference type="ARBA" id="ARBA00022729"/>
    </source>
</evidence>
<keyword evidence="10" id="KW-0675">Receptor</keyword>
<evidence type="ECO:0000256" key="12">
    <source>
        <dbReference type="PROSITE-ProRule" id="PRU01360"/>
    </source>
</evidence>
<dbReference type="InterPro" id="IPR023996">
    <property type="entry name" value="TonB-dep_OMP_SusC/RagA"/>
</dbReference>
<dbReference type="InterPro" id="IPR000531">
    <property type="entry name" value="Beta-barrel_TonB"/>
</dbReference>
<evidence type="ECO:0000256" key="8">
    <source>
        <dbReference type="ARBA" id="ARBA00023077"/>
    </source>
</evidence>
<dbReference type="GO" id="GO:0009279">
    <property type="term" value="C:cell outer membrane"/>
    <property type="evidence" value="ECO:0007669"/>
    <property type="project" value="UniProtKB-SubCell"/>
</dbReference>
<comment type="subcellular location">
    <subcellularLocation>
        <location evidence="1 12">Cell outer membrane</location>
        <topology evidence="1 12">Multi-pass membrane protein</topology>
    </subcellularLocation>
</comment>
<evidence type="ECO:0000256" key="10">
    <source>
        <dbReference type="ARBA" id="ARBA00023170"/>
    </source>
</evidence>
<evidence type="ECO:0000256" key="4">
    <source>
        <dbReference type="ARBA" id="ARBA00022496"/>
    </source>
</evidence>
<dbReference type="PANTHER" id="PTHR30069">
    <property type="entry name" value="TONB-DEPENDENT OUTER MEMBRANE RECEPTOR"/>
    <property type="match status" value="1"/>
</dbReference>
<dbReference type="Pfam" id="PF00593">
    <property type="entry name" value="TonB_dep_Rec_b-barrel"/>
    <property type="match status" value="1"/>
</dbReference>
<dbReference type="Pfam" id="PF07660">
    <property type="entry name" value="STN"/>
    <property type="match status" value="1"/>
</dbReference>
<keyword evidence="2 12" id="KW-0813">Transport</keyword>
<keyword evidence="6" id="KW-0732">Signal</keyword>
<organism evidence="15 16">
    <name type="scientific">Bacteroides ovatus</name>
    <dbReference type="NCBI Taxonomy" id="28116"/>
    <lineage>
        <taxon>Bacteria</taxon>
        <taxon>Pseudomonadati</taxon>
        <taxon>Bacteroidota</taxon>
        <taxon>Bacteroidia</taxon>
        <taxon>Bacteroidales</taxon>
        <taxon>Bacteroidaceae</taxon>
        <taxon>Bacteroides</taxon>
    </lineage>
</organism>
<dbReference type="Pfam" id="PF13715">
    <property type="entry name" value="CarbopepD_reg_2"/>
    <property type="match status" value="1"/>
</dbReference>